<comment type="caution">
    <text evidence="2">The sequence shown here is derived from an EMBL/GenBank/DDBJ whole genome shotgun (WGS) entry which is preliminary data.</text>
</comment>
<dbReference type="Proteomes" id="UP000740926">
    <property type="component" value="Unassembled WGS sequence"/>
</dbReference>
<accession>A0A9P7C321</accession>
<evidence type="ECO:0000313" key="3">
    <source>
        <dbReference type="Proteomes" id="UP000740926"/>
    </source>
</evidence>
<dbReference type="AlphaFoldDB" id="A0A9P7C321"/>
<protein>
    <submittedName>
        <fullName evidence="2">Uncharacterized protein</fullName>
    </submittedName>
</protein>
<evidence type="ECO:0000256" key="1">
    <source>
        <dbReference type="SAM" id="MobiDB-lite"/>
    </source>
</evidence>
<sequence>MLCHERGQRLAGISEQHVLDERDAAGGAFDVGQDDAGLHGSGRLGGYVTGELLRDVAGGEVTEPAIRLGEEADRHEARLVAHVEPTLSPTCRVNRPEPATKKRTSSSVW</sequence>
<dbReference type="EMBL" id="JAANIU010009591">
    <property type="protein sequence ID" value="KAG1532899.1"/>
    <property type="molecule type" value="Genomic_DNA"/>
</dbReference>
<reference evidence="2 3" key="1">
    <citation type="journal article" date="2020" name="Microb. Genom.">
        <title>Genetic diversity of clinical and environmental Mucorales isolates obtained from an investigation of mucormycosis cases among solid organ transplant recipients.</title>
        <authorList>
            <person name="Nguyen M.H."/>
            <person name="Kaul D."/>
            <person name="Muto C."/>
            <person name="Cheng S.J."/>
            <person name="Richter R.A."/>
            <person name="Bruno V.M."/>
            <person name="Liu G."/>
            <person name="Beyhan S."/>
            <person name="Sundermann A.J."/>
            <person name="Mounaud S."/>
            <person name="Pasculle A.W."/>
            <person name="Nierman W.C."/>
            <person name="Driscoll E."/>
            <person name="Cumbie R."/>
            <person name="Clancy C.J."/>
            <person name="Dupont C.L."/>
        </authorList>
    </citation>
    <scope>NUCLEOTIDE SEQUENCE [LARGE SCALE GENOMIC DNA]</scope>
    <source>
        <strain evidence="2 3">GL24</strain>
    </source>
</reference>
<proteinExistence type="predicted"/>
<evidence type="ECO:0000313" key="2">
    <source>
        <dbReference type="EMBL" id="KAG1532899.1"/>
    </source>
</evidence>
<feature type="region of interest" description="Disordered" evidence="1">
    <location>
        <begin position="87"/>
        <end position="109"/>
    </location>
</feature>
<name>A0A9P7C321_9FUNG</name>
<gene>
    <name evidence="2" type="ORF">G6F50_016053</name>
</gene>
<organism evidence="2 3">
    <name type="scientific">Rhizopus delemar</name>
    <dbReference type="NCBI Taxonomy" id="936053"/>
    <lineage>
        <taxon>Eukaryota</taxon>
        <taxon>Fungi</taxon>
        <taxon>Fungi incertae sedis</taxon>
        <taxon>Mucoromycota</taxon>
        <taxon>Mucoromycotina</taxon>
        <taxon>Mucoromycetes</taxon>
        <taxon>Mucorales</taxon>
        <taxon>Mucorineae</taxon>
        <taxon>Rhizopodaceae</taxon>
        <taxon>Rhizopus</taxon>
    </lineage>
</organism>
<keyword evidence="3" id="KW-1185">Reference proteome</keyword>